<dbReference type="Gene3D" id="3.30.465.10">
    <property type="match status" value="1"/>
</dbReference>
<protein>
    <submittedName>
        <fullName evidence="3">L-gulono-gamma-lactone oxidase</fullName>
    </submittedName>
</protein>
<sequence length="481" mass="51391">MSATCGPPAECGEYTSSTEVTNWAESYSSPLAYLFAPRSEDEVVAIVTWAASMAESKPGDGERRKPLVKAFGAIHSPGPLPLPLPKDGEEARVRIGVNMDGIDRVLAYDGEKRVLTVGGGMRLEALNRVAAVLGLALPVLGSISEQSIAGAIATATHGTGAEWGSISAQVRGLRLVDGTGRVVSASATEAPDVLAAGRCHIGALGIVTAVSLELVPAFKLSTQSSLVPAADAFAALDAHRTASDHTKLLWYPHSDLVKIEYTDRVSVAAASAPAASSWFRNVAIGHRAVEFGLWLSSFARPVEAWVETMFVEGVVKPQLAPASAPIVDDSVALFNMDCLFSQYVTEWAVPHAAARGVLEQLRELVRGASFAVHFPIEIRFVARDDESWLSPAYGEGVTYIGIIVYRPYGRDIARSQYWAAYERIMLAAGGRPHWAKAHPLTAATLRAQYPQLNAFEAVRAELDPHGLFTNAALAQVLPSRL</sequence>
<dbReference type="Pfam" id="PF04030">
    <property type="entry name" value="ALO"/>
    <property type="match status" value="1"/>
</dbReference>
<feature type="domain" description="FAD-binding PCMH-type" evidence="2">
    <location>
        <begin position="26"/>
        <end position="217"/>
    </location>
</feature>
<reference evidence="3 4" key="1">
    <citation type="submission" date="2010-05" db="EMBL/GenBank/DDBJ databases">
        <title>The Genome Sequence of Thecamonas trahens ATCC 50062.</title>
        <authorList>
            <consortium name="The Broad Institute Genome Sequencing Platform"/>
            <person name="Russ C."/>
            <person name="Cuomo C."/>
            <person name="Shea T."/>
            <person name="Young S.K."/>
            <person name="Zeng Q."/>
            <person name="Koehrsen M."/>
            <person name="Haas B."/>
            <person name="Borodovsky M."/>
            <person name="Guigo R."/>
            <person name="Alvarado L."/>
            <person name="Berlin A."/>
            <person name="Bochicchio J."/>
            <person name="Borenstein D."/>
            <person name="Chapman S."/>
            <person name="Chen Z."/>
            <person name="Freedman E."/>
            <person name="Gellesch M."/>
            <person name="Goldberg J."/>
            <person name="Griggs A."/>
            <person name="Gujja S."/>
            <person name="Heilman E."/>
            <person name="Heiman D."/>
            <person name="Hepburn T."/>
            <person name="Howarth C."/>
            <person name="Jen D."/>
            <person name="Larson L."/>
            <person name="Mehta T."/>
            <person name="Park D."/>
            <person name="Pearson M."/>
            <person name="Roberts A."/>
            <person name="Saif S."/>
            <person name="Shenoy N."/>
            <person name="Sisk P."/>
            <person name="Stolte C."/>
            <person name="Sykes S."/>
            <person name="Thomson T."/>
            <person name="Walk T."/>
            <person name="White J."/>
            <person name="Yandava C."/>
            <person name="Burger G."/>
            <person name="Gray M.W."/>
            <person name="Holland P.W.H."/>
            <person name="King N."/>
            <person name="Lang F.B.F."/>
            <person name="Roger A.J."/>
            <person name="Ruiz-Trillo I."/>
            <person name="Lander E."/>
            <person name="Nusbaum C."/>
        </authorList>
    </citation>
    <scope>NUCLEOTIDE SEQUENCE [LARGE SCALE GENOMIC DNA]</scope>
    <source>
        <strain evidence="3 4">ATCC 50062</strain>
    </source>
</reference>
<dbReference type="InterPro" id="IPR016166">
    <property type="entry name" value="FAD-bd_PCMH"/>
</dbReference>
<dbReference type="PROSITE" id="PS51387">
    <property type="entry name" value="FAD_PCMH"/>
    <property type="match status" value="1"/>
</dbReference>
<dbReference type="SUPFAM" id="SSF56176">
    <property type="entry name" value="FAD-binding/transporter-associated domain-like"/>
    <property type="match status" value="1"/>
</dbReference>
<dbReference type="PANTHER" id="PTHR43762:SF1">
    <property type="entry name" value="D-ARABINONO-1,4-LACTONE OXIDASE"/>
    <property type="match status" value="1"/>
</dbReference>
<dbReference type="InterPro" id="IPR010031">
    <property type="entry name" value="FAD_lactone_oxidase-like"/>
</dbReference>
<keyword evidence="1" id="KW-0560">Oxidoreductase</keyword>
<evidence type="ECO:0000313" key="3">
    <source>
        <dbReference type="EMBL" id="KNC53430.1"/>
    </source>
</evidence>
<dbReference type="Gene3D" id="3.30.70.2520">
    <property type="match status" value="1"/>
</dbReference>
<evidence type="ECO:0000313" key="4">
    <source>
        <dbReference type="Proteomes" id="UP000054408"/>
    </source>
</evidence>
<evidence type="ECO:0000256" key="1">
    <source>
        <dbReference type="ARBA" id="ARBA00023002"/>
    </source>
</evidence>
<dbReference type="RefSeq" id="XP_013754465.1">
    <property type="nucleotide sequence ID" value="XM_013899011.1"/>
</dbReference>
<dbReference type="OMA" id="YPRFGEF"/>
<dbReference type="InterPro" id="IPR016169">
    <property type="entry name" value="FAD-bd_PCMH_sub2"/>
</dbReference>
<accession>A0A0L0DMD2</accession>
<dbReference type="InterPro" id="IPR007173">
    <property type="entry name" value="ALO_C"/>
</dbReference>
<dbReference type="EMBL" id="GL349481">
    <property type="protein sequence ID" value="KNC53430.1"/>
    <property type="molecule type" value="Genomic_DNA"/>
</dbReference>
<keyword evidence="4" id="KW-1185">Reference proteome</keyword>
<dbReference type="GeneID" id="25567512"/>
<dbReference type="AlphaFoldDB" id="A0A0L0DMD2"/>
<dbReference type="PIRSF" id="PIRSF000136">
    <property type="entry name" value="LGO_GLO"/>
    <property type="match status" value="1"/>
</dbReference>
<dbReference type="PANTHER" id="PTHR43762">
    <property type="entry name" value="L-GULONOLACTONE OXIDASE"/>
    <property type="match status" value="1"/>
</dbReference>
<dbReference type="GO" id="GO:0003885">
    <property type="term" value="F:D-arabinono-1,4-lactone oxidase activity"/>
    <property type="evidence" value="ECO:0007669"/>
    <property type="project" value="InterPro"/>
</dbReference>
<organism evidence="3 4">
    <name type="scientific">Thecamonas trahens ATCC 50062</name>
    <dbReference type="NCBI Taxonomy" id="461836"/>
    <lineage>
        <taxon>Eukaryota</taxon>
        <taxon>Apusozoa</taxon>
        <taxon>Apusomonadida</taxon>
        <taxon>Apusomonadidae</taxon>
        <taxon>Thecamonas</taxon>
    </lineage>
</organism>
<dbReference type="InterPro" id="IPR006094">
    <property type="entry name" value="Oxid_FAD_bind_N"/>
</dbReference>
<dbReference type="GO" id="GO:0071949">
    <property type="term" value="F:FAD binding"/>
    <property type="evidence" value="ECO:0007669"/>
    <property type="project" value="InterPro"/>
</dbReference>
<dbReference type="STRING" id="461836.A0A0L0DMD2"/>
<dbReference type="InterPro" id="IPR016171">
    <property type="entry name" value="Vanillyl_alc_oxidase_C-sub2"/>
</dbReference>
<dbReference type="Proteomes" id="UP000054408">
    <property type="component" value="Unassembled WGS sequence"/>
</dbReference>
<dbReference type="InterPro" id="IPR036318">
    <property type="entry name" value="FAD-bd_PCMH-like_sf"/>
</dbReference>
<dbReference type="GO" id="GO:0016020">
    <property type="term" value="C:membrane"/>
    <property type="evidence" value="ECO:0007669"/>
    <property type="project" value="InterPro"/>
</dbReference>
<dbReference type="Gene3D" id="3.30.43.10">
    <property type="entry name" value="Uridine Diphospho-n-acetylenolpyruvylglucosamine Reductase, domain 2"/>
    <property type="match status" value="1"/>
</dbReference>
<gene>
    <name evidence="3" type="ORF">AMSG_08937</name>
</gene>
<dbReference type="Gene3D" id="1.10.45.10">
    <property type="entry name" value="Vanillyl-alcohol Oxidase, Chain A, domain 4"/>
    <property type="match status" value="1"/>
</dbReference>
<dbReference type="OrthoDB" id="610608at2759"/>
<evidence type="ECO:0000259" key="2">
    <source>
        <dbReference type="PROSITE" id="PS51387"/>
    </source>
</evidence>
<dbReference type="InterPro" id="IPR016167">
    <property type="entry name" value="FAD-bd_PCMH_sub1"/>
</dbReference>
<dbReference type="eggNOG" id="KOG4730">
    <property type="taxonomic scope" value="Eukaryota"/>
</dbReference>
<name>A0A0L0DMD2_THETB</name>
<dbReference type="Pfam" id="PF01565">
    <property type="entry name" value="FAD_binding_4"/>
    <property type="match status" value="1"/>
</dbReference>
<proteinExistence type="predicted"/>